<accession>A8WY65</accession>
<dbReference type="CTD" id="8579861"/>
<dbReference type="Pfam" id="PF00917">
    <property type="entry name" value="MATH"/>
    <property type="match status" value="1"/>
</dbReference>
<evidence type="ECO:0000259" key="2">
    <source>
        <dbReference type="Pfam" id="PF00917"/>
    </source>
</evidence>
<dbReference type="GeneID" id="8579861"/>
<proteinExistence type="predicted"/>
<protein>
    <submittedName>
        <fullName evidence="3">Protein CBG04661</fullName>
    </submittedName>
</protein>
<evidence type="ECO:0000256" key="1">
    <source>
        <dbReference type="SAM" id="Coils"/>
    </source>
</evidence>
<dbReference type="RefSeq" id="XP_002637864.2">
    <property type="nucleotide sequence ID" value="XM_002637818.2"/>
</dbReference>
<gene>
    <name evidence="3" type="ORF">CBG04661</name>
    <name evidence="3" type="ORF">CBG_04661</name>
</gene>
<dbReference type="InterPro" id="IPR002083">
    <property type="entry name" value="MATH/TRAF_dom"/>
</dbReference>
<feature type="coiled-coil region" evidence="1">
    <location>
        <begin position="14"/>
        <end position="41"/>
    </location>
</feature>
<keyword evidence="1" id="KW-0175">Coiled coil</keyword>
<organism evidence="3 4">
    <name type="scientific">Caenorhabditis briggsae</name>
    <dbReference type="NCBI Taxonomy" id="6238"/>
    <lineage>
        <taxon>Eukaryota</taxon>
        <taxon>Metazoa</taxon>
        <taxon>Ecdysozoa</taxon>
        <taxon>Nematoda</taxon>
        <taxon>Chromadorea</taxon>
        <taxon>Rhabditida</taxon>
        <taxon>Rhabditina</taxon>
        <taxon>Rhabditomorpha</taxon>
        <taxon>Rhabditoidea</taxon>
        <taxon>Rhabditidae</taxon>
        <taxon>Peloderinae</taxon>
        <taxon>Caenorhabditis</taxon>
    </lineage>
</organism>
<dbReference type="AlphaFoldDB" id="A8WY65"/>
<name>A8WY65_CAEBR</name>
<evidence type="ECO:0000313" key="3">
    <source>
        <dbReference type="EMBL" id="CAP25323.2"/>
    </source>
</evidence>
<reference evidence="3 4" key="1">
    <citation type="journal article" date="2003" name="PLoS Biol.">
        <title>The genome sequence of Caenorhabditis briggsae: a platform for comparative genomics.</title>
        <authorList>
            <person name="Stein L.D."/>
            <person name="Bao Z."/>
            <person name="Blasiar D."/>
            <person name="Blumenthal T."/>
            <person name="Brent M.R."/>
            <person name="Chen N."/>
            <person name="Chinwalla A."/>
            <person name="Clarke L."/>
            <person name="Clee C."/>
            <person name="Coghlan A."/>
            <person name="Coulson A."/>
            <person name="D'Eustachio P."/>
            <person name="Fitch D.H."/>
            <person name="Fulton L.A."/>
            <person name="Fulton R.E."/>
            <person name="Griffiths-Jones S."/>
            <person name="Harris T.W."/>
            <person name="Hillier L.W."/>
            <person name="Kamath R."/>
            <person name="Kuwabara P.E."/>
            <person name="Mardis E.R."/>
            <person name="Marra M.A."/>
            <person name="Miner T.L."/>
            <person name="Minx P."/>
            <person name="Mullikin J.C."/>
            <person name="Plumb R.W."/>
            <person name="Rogers J."/>
            <person name="Schein J.E."/>
            <person name="Sohrmann M."/>
            <person name="Spieth J."/>
            <person name="Stajich J.E."/>
            <person name="Wei C."/>
            <person name="Willey D."/>
            <person name="Wilson R.K."/>
            <person name="Durbin R."/>
            <person name="Waterston R.H."/>
        </authorList>
    </citation>
    <scope>NUCLEOTIDE SEQUENCE [LARGE SCALE GENOMIC DNA]</scope>
    <source>
        <strain evidence="3 4">AF16</strain>
    </source>
</reference>
<keyword evidence="4" id="KW-1185">Reference proteome</keyword>
<dbReference type="HOGENOM" id="CLU_1152630_0_0_1"/>
<dbReference type="Proteomes" id="UP000008549">
    <property type="component" value="Unassembled WGS sequence"/>
</dbReference>
<reference evidence="3 4" key="2">
    <citation type="journal article" date="2011" name="PLoS Genet.">
        <title>Caenorhabditis briggsae recombinant inbred line genotypes reveal inter-strain incompatibility and the evolution of recombination.</title>
        <authorList>
            <person name="Ross J.A."/>
            <person name="Koboldt D.C."/>
            <person name="Staisch J.E."/>
            <person name="Chamberlin H.M."/>
            <person name="Gupta B.P."/>
            <person name="Miller R.D."/>
            <person name="Baird S.E."/>
            <person name="Haag E.S."/>
        </authorList>
    </citation>
    <scope>NUCLEOTIDE SEQUENCE [LARGE SCALE GENOMIC DNA]</scope>
    <source>
        <strain evidence="3 4">AF16</strain>
    </source>
</reference>
<dbReference type="InParanoid" id="A8WY65"/>
<dbReference type="EMBL" id="HE601135">
    <property type="protein sequence ID" value="CAP25323.2"/>
    <property type="molecule type" value="Genomic_DNA"/>
</dbReference>
<dbReference type="CDD" id="cd00121">
    <property type="entry name" value="MATH"/>
    <property type="match status" value="1"/>
</dbReference>
<evidence type="ECO:0000313" key="4">
    <source>
        <dbReference type="Proteomes" id="UP000008549"/>
    </source>
</evidence>
<feature type="domain" description="MATH" evidence="2">
    <location>
        <begin position="133"/>
        <end position="197"/>
    </location>
</feature>
<sequence>MANKENSMDTGDDVDAQQKEIKAMKRKFDEMSEKLQSMEESISKISKIEAHVGSNQEEHEKSINPTAATNQEKMTAEFGKHFELKHVFANIAEWYNGDYKYSEDEEHFKNLASESSEYQKKFGKSFVLKHVFKNVGNLGGSSESEKEDHFGMFWSMCLEWKDGDLILFVDFSNPISLEKKWSIETKIEVKIIGKKRNVSVGPTSRCLKASGKVDFERYPYFPCLEELEEGLLGAAPPLFLI</sequence>
<dbReference type="KEGG" id="cbr:CBG_04661"/>